<dbReference type="RefSeq" id="WP_228015433.1">
    <property type="nucleotide sequence ID" value="NZ_JADEXP010000011.1"/>
</dbReference>
<organism evidence="1 2">
    <name type="scientific">Leptolyngbya cf. ectocarpi LEGE 11479</name>
    <dbReference type="NCBI Taxonomy" id="1828722"/>
    <lineage>
        <taxon>Bacteria</taxon>
        <taxon>Bacillati</taxon>
        <taxon>Cyanobacteriota</taxon>
        <taxon>Cyanophyceae</taxon>
        <taxon>Leptolyngbyales</taxon>
        <taxon>Leptolyngbyaceae</taxon>
        <taxon>Leptolyngbya group</taxon>
        <taxon>Leptolyngbya</taxon>
    </lineage>
</organism>
<dbReference type="EMBL" id="JADEXP010000011">
    <property type="protein sequence ID" value="MBE9065556.1"/>
    <property type="molecule type" value="Genomic_DNA"/>
</dbReference>
<comment type="caution">
    <text evidence="1">The sequence shown here is derived from an EMBL/GenBank/DDBJ whole genome shotgun (WGS) entry which is preliminary data.</text>
</comment>
<evidence type="ECO:0000313" key="2">
    <source>
        <dbReference type="Proteomes" id="UP000615026"/>
    </source>
</evidence>
<gene>
    <name evidence="1" type="ORF">IQ260_02695</name>
</gene>
<dbReference type="InterPro" id="IPR017853">
    <property type="entry name" value="GH"/>
</dbReference>
<feature type="non-terminal residue" evidence="1">
    <location>
        <position position="211"/>
    </location>
</feature>
<dbReference type="AlphaFoldDB" id="A0A928X0E3"/>
<dbReference type="SUPFAM" id="SSF51445">
    <property type="entry name" value="(Trans)glycosidases"/>
    <property type="match status" value="1"/>
</dbReference>
<dbReference type="Gene3D" id="3.20.20.80">
    <property type="entry name" value="Glycosidases"/>
    <property type="match status" value="1"/>
</dbReference>
<accession>A0A928X0E3</accession>
<name>A0A928X0E3_LEPEC</name>
<reference evidence="1" key="1">
    <citation type="submission" date="2020-10" db="EMBL/GenBank/DDBJ databases">
        <authorList>
            <person name="Castelo-Branco R."/>
            <person name="Eusebio N."/>
            <person name="Adriana R."/>
            <person name="Vieira A."/>
            <person name="Brugerolle De Fraissinette N."/>
            <person name="Rezende De Castro R."/>
            <person name="Schneider M.P."/>
            <person name="Vasconcelos V."/>
            <person name="Leao P.N."/>
        </authorList>
    </citation>
    <scope>NUCLEOTIDE SEQUENCE</scope>
    <source>
        <strain evidence="1">LEGE 11479</strain>
    </source>
</reference>
<proteinExistence type="predicted"/>
<evidence type="ECO:0000313" key="1">
    <source>
        <dbReference type="EMBL" id="MBE9065556.1"/>
    </source>
</evidence>
<sequence>MRYFEEYCEIHLESAVAPFQWVFSSDELIQIKFGVSLARYPIHGYILLEIQNAQGEQSSQCVAAQEVGITESCFKLFTVTLSAGSNGTGYCYRLGYDDRHGARHTSQLTRRLMVCDEALQSMSQVESVFLDVVDGHALYGPKPTVAISSGPQDWANRLFYSLIIDRFAQDTVENRHRLGFVPYDLNSPHTSHGGTLQGIREKLPYLKALGI</sequence>
<dbReference type="Proteomes" id="UP000615026">
    <property type="component" value="Unassembled WGS sequence"/>
</dbReference>
<keyword evidence="2" id="KW-1185">Reference proteome</keyword>
<protein>
    <submittedName>
        <fullName evidence="1">Alpha-amylase</fullName>
    </submittedName>
</protein>